<dbReference type="Gene3D" id="3.40.1440.10">
    <property type="entry name" value="GIY-YIG endonuclease"/>
    <property type="match status" value="1"/>
</dbReference>
<dbReference type="PANTHER" id="PTHR34477">
    <property type="entry name" value="UPF0213 PROTEIN YHBQ"/>
    <property type="match status" value="1"/>
</dbReference>
<gene>
    <name evidence="4" type="ORF">SAMN04487894_1141</name>
</gene>
<dbReference type="InterPro" id="IPR000305">
    <property type="entry name" value="GIY-YIG_endonuc"/>
</dbReference>
<dbReference type="PANTHER" id="PTHR34477:SF1">
    <property type="entry name" value="UPF0213 PROTEIN YHBQ"/>
    <property type="match status" value="1"/>
</dbReference>
<dbReference type="SUPFAM" id="SSF82771">
    <property type="entry name" value="GIY-YIG endonuclease"/>
    <property type="match status" value="1"/>
</dbReference>
<evidence type="ECO:0000256" key="1">
    <source>
        <dbReference type="ARBA" id="ARBA00007435"/>
    </source>
</evidence>
<reference evidence="5" key="1">
    <citation type="submission" date="2016-10" db="EMBL/GenBank/DDBJ databases">
        <authorList>
            <person name="Varghese N."/>
            <person name="Submissions S."/>
        </authorList>
    </citation>
    <scope>NUCLEOTIDE SEQUENCE [LARGE SCALE GENOMIC DNA]</scope>
    <source>
        <strain evidence="5">DSM 25811 / CCM 8410 / LMG 26954 / E90</strain>
    </source>
</reference>
<dbReference type="Proteomes" id="UP000198757">
    <property type="component" value="Unassembled WGS sequence"/>
</dbReference>
<dbReference type="CDD" id="cd10456">
    <property type="entry name" value="GIY-YIG_UPF0213"/>
    <property type="match status" value="1"/>
</dbReference>
<feature type="compositionally biased region" description="Low complexity" evidence="2">
    <location>
        <begin position="98"/>
        <end position="107"/>
    </location>
</feature>
<keyword evidence="4" id="KW-0255">Endonuclease</keyword>
<keyword evidence="4" id="KW-0378">Hydrolase</keyword>
<dbReference type="GO" id="GO:0004519">
    <property type="term" value="F:endonuclease activity"/>
    <property type="evidence" value="ECO:0007669"/>
    <property type="project" value="UniProtKB-KW"/>
</dbReference>
<dbReference type="Pfam" id="PF01541">
    <property type="entry name" value="GIY-YIG"/>
    <property type="match status" value="1"/>
</dbReference>
<dbReference type="AlphaFoldDB" id="A0A1G6XSS8"/>
<keyword evidence="4" id="KW-0540">Nuclease</keyword>
<dbReference type="InterPro" id="IPR035901">
    <property type="entry name" value="GIY-YIG_endonuc_sf"/>
</dbReference>
<dbReference type="PROSITE" id="PS50164">
    <property type="entry name" value="GIY_YIG"/>
    <property type="match status" value="1"/>
</dbReference>
<dbReference type="OrthoDB" id="1495241at2"/>
<accession>A0A1G6XSS8</accession>
<keyword evidence="5" id="KW-1185">Reference proteome</keyword>
<sequence length="116" mass="13626">MKRYYVYILKCSDNSYYTGITSNLEQRLRQHESGYYEGSYTSSRRPVTLVYYECFHNVRSAIAFEKQIKGWSRKKKEALMRSDWDTLKLLSRNYTQYGDPSSDHPSSGSGGRERPV</sequence>
<dbReference type="STRING" id="1285928.SAMN04487894_1141"/>
<evidence type="ECO:0000313" key="5">
    <source>
        <dbReference type="Proteomes" id="UP000198757"/>
    </source>
</evidence>
<feature type="domain" description="GIY-YIG" evidence="3">
    <location>
        <begin position="2"/>
        <end position="78"/>
    </location>
</feature>
<comment type="similarity">
    <text evidence="1">Belongs to the UPF0213 family.</text>
</comment>
<name>A0A1G6XSS8_NIADE</name>
<dbReference type="RefSeq" id="WP_090391982.1">
    <property type="nucleotide sequence ID" value="NZ_FMZO01000014.1"/>
</dbReference>
<organism evidence="4 5">
    <name type="scientific">Niabella drilacis (strain DSM 25811 / CCM 8410 / CCUG 62505 / LMG 26954 / E90)</name>
    <dbReference type="NCBI Taxonomy" id="1285928"/>
    <lineage>
        <taxon>Bacteria</taxon>
        <taxon>Pseudomonadati</taxon>
        <taxon>Bacteroidota</taxon>
        <taxon>Chitinophagia</taxon>
        <taxon>Chitinophagales</taxon>
        <taxon>Chitinophagaceae</taxon>
        <taxon>Niabella</taxon>
    </lineage>
</organism>
<dbReference type="EMBL" id="FMZO01000014">
    <property type="protein sequence ID" value="SDD81249.1"/>
    <property type="molecule type" value="Genomic_DNA"/>
</dbReference>
<feature type="region of interest" description="Disordered" evidence="2">
    <location>
        <begin position="94"/>
        <end position="116"/>
    </location>
</feature>
<proteinExistence type="inferred from homology"/>
<evidence type="ECO:0000259" key="3">
    <source>
        <dbReference type="PROSITE" id="PS50164"/>
    </source>
</evidence>
<evidence type="ECO:0000256" key="2">
    <source>
        <dbReference type="SAM" id="MobiDB-lite"/>
    </source>
</evidence>
<evidence type="ECO:0000313" key="4">
    <source>
        <dbReference type="EMBL" id="SDD81249.1"/>
    </source>
</evidence>
<protein>
    <submittedName>
        <fullName evidence="4">Putative endonuclease</fullName>
    </submittedName>
</protein>
<dbReference type="InterPro" id="IPR050190">
    <property type="entry name" value="UPF0213_domain"/>
</dbReference>